<evidence type="ECO:0000256" key="2">
    <source>
        <dbReference type="ARBA" id="ARBA00006679"/>
    </source>
</evidence>
<keyword evidence="6 7" id="KW-0472">Membrane</keyword>
<dbReference type="InterPro" id="IPR032808">
    <property type="entry name" value="DoxX"/>
</dbReference>
<keyword evidence="5 7" id="KW-1133">Transmembrane helix</keyword>
<organism evidence="8 9">
    <name type="scientific">Marinoscillum furvescens DSM 4134</name>
    <dbReference type="NCBI Taxonomy" id="1122208"/>
    <lineage>
        <taxon>Bacteria</taxon>
        <taxon>Pseudomonadati</taxon>
        <taxon>Bacteroidota</taxon>
        <taxon>Cytophagia</taxon>
        <taxon>Cytophagales</taxon>
        <taxon>Reichenbachiellaceae</taxon>
        <taxon>Marinoscillum</taxon>
    </lineage>
</organism>
<accession>A0A3D9L246</accession>
<sequence length="142" mass="15189">MINTFLAPRTTSSSVNFASLFLRLGFGLMMMTHGYSKLTNFEGIAPKFMDFLGLGGTVSLGLTVFAELVCALLVALGFATRLTVIPLIIAMCVAVFVVHGSDPLSSKELAISYLVAFSAILFMGAGKFSLDAVLFGKKSDRY</sequence>
<comment type="similarity">
    <text evidence="2">Belongs to the DoxX family.</text>
</comment>
<evidence type="ECO:0000313" key="9">
    <source>
        <dbReference type="Proteomes" id="UP000256779"/>
    </source>
</evidence>
<feature type="transmembrane region" description="Helical" evidence="7">
    <location>
        <begin position="111"/>
        <end position="135"/>
    </location>
</feature>
<name>A0A3D9L246_MARFU</name>
<evidence type="ECO:0000256" key="6">
    <source>
        <dbReference type="ARBA" id="ARBA00023136"/>
    </source>
</evidence>
<keyword evidence="4 7" id="KW-0812">Transmembrane</keyword>
<dbReference type="OrthoDB" id="9813193at2"/>
<dbReference type="RefSeq" id="WP_115868128.1">
    <property type="nucleotide sequence ID" value="NZ_QREG01000009.1"/>
</dbReference>
<dbReference type="GO" id="GO:0005886">
    <property type="term" value="C:plasma membrane"/>
    <property type="evidence" value="ECO:0007669"/>
    <property type="project" value="UniProtKB-SubCell"/>
</dbReference>
<evidence type="ECO:0000256" key="5">
    <source>
        <dbReference type="ARBA" id="ARBA00022989"/>
    </source>
</evidence>
<evidence type="ECO:0000256" key="1">
    <source>
        <dbReference type="ARBA" id="ARBA00004651"/>
    </source>
</evidence>
<dbReference type="PANTHER" id="PTHR33452">
    <property type="entry name" value="OXIDOREDUCTASE CATD-RELATED"/>
    <property type="match status" value="1"/>
</dbReference>
<gene>
    <name evidence="8" type="ORF">C7460_10912</name>
</gene>
<reference evidence="8 9" key="1">
    <citation type="submission" date="2018-07" db="EMBL/GenBank/DDBJ databases">
        <title>Genomic Encyclopedia of Type Strains, Phase IV (KMG-IV): sequencing the most valuable type-strain genomes for metagenomic binning, comparative biology and taxonomic classification.</title>
        <authorList>
            <person name="Goeker M."/>
        </authorList>
    </citation>
    <scope>NUCLEOTIDE SEQUENCE [LARGE SCALE GENOMIC DNA]</scope>
    <source>
        <strain evidence="8 9">DSM 4134</strain>
    </source>
</reference>
<proteinExistence type="inferred from homology"/>
<keyword evidence="9" id="KW-1185">Reference proteome</keyword>
<evidence type="ECO:0000313" key="8">
    <source>
        <dbReference type="EMBL" id="RED98821.1"/>
    </source>
</evidence>
<comment type="subcellular location">
    <subcellularLocation>
        <location evidence="1">Cell membrane</location>
        <topology evidence="1">Multi-pass membrane protein</topology>
    </subcellularLocation>
</comment>
<evidence type="ECO:0000256" key="4">
    <source>
        <dbReference type="ARBA" id="ARBA00022692"/>
    </source>
</evidence>
<comment type="caution">
    <text evidence="8">The sequence shown here is derived from an EMBL/GenBank/DDBJ whole genome shotgun (WGS) entry which is preliminary data.</text>
</comment>
<feature type="transmembrane region" description="Helical" evidence="7">
    <location>
        <begin position="51"/>
        <end position="75"/>
    </location>
</feature>
<keyword evidence="3" id="KW-1003">Cell membrane</keyword>
<evidence type="ECO:0000256" key="7">
    <source>
        <dbReference type="SAM" id="Phobius"/>
    </source>
</evidence>
<dbReference type="InterPro" id="IPR051907">
    <property type="entry name" value="DoxX-like_oxidoreductase"/>
</dbReference>
<dbReference type="Pfam" id="PF07681">
    <property type="entry name" value="DoxX"/>
    <property type="match status" value="1"/>
</dbReference>
<feature type="transmembrane region" description="Helical" evidence="7">
    <location>
        <begin position="12"/>
        <end position="31"/>
    </location>
</feature>
<dbReference type="AlphaFoldDB" id="A0A3D9L246"/>
<evidence type="ECO:0000256" key="3">
    <source>
        <dbReference type="ARBA" id="ARBA00022475"/>
    </source>
</evidence>
<dbReference type="EMBL" id="QREG01000009">
    <property type="protein sequence ID" value="RED98821.1"/>
    <property type="molecule type" value="Genomic_DNA"/>
</dbReference>
<feature type="transmembrane region" description="Helical" evidence="7">
    <location>
        <begin position="82"/>
        <end position="99"/>
    </location>
</feature>
<dbReference type="Proteomes" id="UP000256779">
    <property type="component" value="Unassembled WGS sequence"/>
</dbReference>
<protein>
    <submittedName>
        <fullName evidence="8">Putative oxidoreductase</fullName>
    </submittedName>
</protein>
<dbReference type="PANTHER" id="PTHR33452:SF1">
    <property type="entry name" value="INNER MEMBRANE PROTEIN YPHA-RELATED"/>
    <property type="match status" value="1"/>
</dbReference>